<accession>A0ABW8MT45</accession>
<gene>
    <name evidence="2" type="ORF">ABH943_006900</name>
</gene>
<evidence type="ECO:0000313" key="2">
    <source>
        <dbReference type="EMBL" id="MFK4446868.1"/>
    </source>
</evidence>
<keyword evidence="1" id="KW-0472">Membrane</keyword>
<organism evidence="2 3">
    <name type="scientific">Caballeronia udeis</name>
    <dbReference type="NCBI Taxonomy" id="1232866"/>
    <lineage>
        <taxon>Bacteria</taxon>
        <taxon>Pseudomonadati</taxon>
        <taxon>Pseudomonadota</taxon>
        <taxon>Betaproteobacteria</taxon>
        <taxon>Burkholderiales</taxon>
        <taxon>Burkholderiaceae</taxon>
        <taxon>Caballeronia</taxon>
    </lineage>
</organism>
<sequence>MQVPPTSRREDSLCCAAHETAFGTQRVKFILIVLLLAAACEVAAVVAFDAIVVADNNCDSGDAAVCLESLFYLAPGSR</sequence>
<evidence type="ECO:0000256" key="1">
    <source>
        <dbReference type="SAM" id="Phobius"/>
    </source>
</evidence>
<dbReference type="Proteomes" id="UP001620514">
    <property type="component" value="Unassembled WGS sequence"/>
</dbReference>
<keyword evidence="3" id="KW-1185">Reference proteome</keyword>
<reference evidence="2 3" key="1">
    <citation type="submission" date="2024-10" db="EMBL/GenBank/DDBJ databases">
        <authorList>
            <person name="Deangelis K."/>
            <person name="Huntemann M."/>
            <person name="Clum A."/>
            <person name="Wang J."/>
            <person name="Palaniappan K."/>
            <person name="Ritter S."/>
            <person name="Chen I.-M."/>
            <person name="Stamatis D."/>
            <person name="Reddy T."/>
            <person name="O'Malley R."/>
            <person name="Daum C."/>
            <person name="Ng V."/>
            <person name="Ivanova N."/>
            <person name="Kyrpides N."/>
            <person name="Woyke T."/>
        </authorList>
    </citation>
    <scope>NUCLEOTIDE SEQUENCE [LARGE SCALE GENOMIC DNA]</scope>
    <source>
        <strain evidence="2 3">GAS97</strain>
    </source>
</reference>
<dbReference type="EMBL" id="JBIYDN010000029">
    <property type="protein sequence ID" value="MFK4446868.1"/>
    <property type="molecule type" value="Genomic_DNA"/>
</dbReference>
<protein>
    <submittedName>
        <fullName evidence="2">PhoPQ-activated pathogenicity-related protein</fullName>
    </submittedName>
</protein>
<feature type="transmembrane region" description="Helical" evidence="1">
    <location>
        <begin position="29"/>
        <end position="48"/>
    </location>
</feature>
<keyword evidence="1" id="KW-0812">Transmembrane</keyword>
<comment type="caution">
    <text evidence="2">The sequence shown here is derived from an EMBL/GenBank/DDBJ whole genome shotgun (WGS) entry which is preliminary data.</text>
</comment>
<evidence type="ECO:0000313" key="3">
    <source>
        <dbReference type="Proteomes" id="UP001620514"/>
    </source>
</evidence>
<reference evidence="2 3" key="2">
    <citation type="submission" date="2024-11" db="EMBL/GenBank/DDBJ databases">
        <title>Using genomics to understand microbial adaptation to soil warming.</title>
        <authorList>
            <person name="Deangelis K.M. PhD."/>
        </authorList>
    </citation>
    <scope>NUCLEOTIDE SEQUENCE [LARGE SCALE GENOMIC DNA]</scope>
    <source>
        <strain evidence="2 3">GAS97</strain>
    </source>
</reference>
<proteinExistence type="predicted"/>
<name>A0ABW8MT45_9BURK</name>
<keyword evidence="1" id="KW-1133">Transmembrane helix</keyword>